<dbReference type="AlphaFoldDB" id="A0A4R1K761"/>
<feature type="transmembrane region" description="Helical" evidence="6">
    <location>
        <begin position="93"/>
        <end position="116"/>
    </location>
</feature>
<dbReference type="OrthoDB" id="9792579at2"/>
<keyword evidence="8" id="KW-1185">Reference proteome</keyword>
<evidence type="ECO:0000256" key="2">
    <source>
        <dbReference type="ARBA" id="ARBA00022475"/>
    </source>
</evidence>
<keyword evidence="4 6" id="KW-1133">Transmembrane helix</keyword>
<dbReference type="EMBL" id="SMGG01000005">
    <property type="protein sequence ID" value="TCK59857.1"/>
    <property type="molecule type" value="Genomic_DNA"/>
</dbReference>
<evidence type="ECO:0000256" key="3">
    <source>
        <dbReference type="ARBA" id="ARBA00022692"/>
    </source>
</evidence>
<evidence type="ECO:0000256" key="6">
    <source>
        <dbReference type="SAM" id="Phobius"/>
    </source>
</evidence>
<evidence type="ECO:0000256" key="4">
    <source>
        <dbReference type="ARBA" id="ARBA00022989"/>
    </source>
</evidence>
<evidence type="ECO:0000256" key="1">
    <source>
        <dbReference type="ARBA" id="ARBA00004651"/>
    </source>
</evidence>
<keyword evidence="5 6" id="KW-0472">Membrane</keyword>
<proteinExistence type="predicted"/>
<accession>A0A4R1K761</accession>
<feature type="transmembrane region" description="Helical" evidence="6">
    <location>
        <begin position="220"/>
        <end position="244"/>
    </location>
</feature>
<comment type="subcellular location">
    <subcellularLocation>
        <location evidence="1">Cell membrane</location>
        <topology evidence="1">Multi-pass membrane protein</topology>
    </subcellularLocation>
</comment>
<evidence type="ECO:0000313" key="8">
    <source>
        <dbReference type="Proteomes" id="UP000294614"/>
    </source>
</evidence>
<gene>
    <name evidence="7" type="ORF">C8D98_2024</name>
</gene>
<comment type="caution">
    <text evidence="7">The sequence shown here is derived from an EMBL/GenBank/DDBJ whole genome shotgun (WGS) entry which is preliminary data.</text>
</comment>
<feature type="transmembrane region" description="Helical" evidence="6">
    <location>
        <begin position="6"/>
        <end position="25"/>
    </location>
</feature>
<dbReference type="RefSeq" id="WP_132874013.1">
    <property type="nucleotide sequence ID" value="NZ_JAJUHT010000005.1"/>
</dbReference>
<dbReference type="Proteomes" id="UP000294614">
    <property type="component" value="Unassembled WGS sequence"/>
</dbReference>
<name>A0A4R1K761_9BACT</name>
<feature type="transmembrane region" description="Helical" evidence="6">
    <location>
        <begin position="139"/>
        <end position="156"/>
    </location>
</feature>
<keyword evidence="3 6" id="KW-0812">Transmembrane</keyword>
<feature type="transmembrane region" description="Helical" evidence="6">
    <location>
        <begin position="188"/>
        <end position="208"/>
    </location>
</feature>
<reference evidence="7 8" key="1">
    <citation type="submission" date="2019-03" db="EMBL/GenBank/DDBJ databases">
        <title>Genomic Encyclopedia of Type Strains, Phase IV (KMG-IV): sequencing the most valuable type-strain genomes for metagenomic binning, comparative biology and taxonomic classification.</title>
        <authorList>
            <person name="Goeker M."/>
        </authorList>
    </citation>
    <scope>NUCLEOTIDE SEQUENCE [LARGE SCALE GENOMIC DNA]</scope>
    <source>
        <strain evidence="7 8">DSM 24984</strain>
    </source>
</reference>
<dbReference type="Pfam" id="PF02653">
    <property type="entry name" value="BPD_transp_2"/>
    <property type="match status" value="1"/>
</dbReference>
<dbReference type="PANTHER" id="PTHR43370">
    <property type="entry name" value="SUGAR ABC TRANSPORTER INTEGRAL MEMBRANE PROTEIN-RELATED"/>
    <property type="match status" value="1"/>
</dbReference>
<keyword evidence="2" id="KW-1003">Cell membrane</keyword>
<dbReference type="InterPro" id="IPR001851">
    <property type="entry name" value="ABC_transp_permease"/>
</dbReference>
<feature type="transmembrane region" description="Helical" evidence="6">
    <location>
        <begin position="32"/>
        <end position="51"/>
    </location>
</feature>
<dbReference type="GO" id="GO:0005886">
    <property type="term" value="C:plasma membrane"/>
    <property type="evidence" value="ECO:0007669"/>
    <property type="project" value="UniProtKB-SubCell"/>
</dbReference>
<dbReference type="GO" id="GO:0022857">
    <property type="term" value="F:transmembrane transporter activity"/>
    <property type="evidence" value="ECO:0007669"/>
    <property type="project" value="InterPro"/>
</dbReference>
<feature type="transmembrane region" description="Helical" evidence="6">
    <location>
        <begin position="265"/>
        <end position="283"/>
    </location>
</feature>
<organism evidence="7 8">
    <name type="scientific">Seleniivibrio woodruffii</name>
    <dbReference type="NCBI Taxonomy" id="1078050"/>
    <lineage>
        <taxon>Bacteria</taxon>
        <taxon>Pseudomonadati</taxon>
        <taxon>Deferribacterota</taxon>
        <taxon>Deferribacteres</taxon>
        <taxon>Deferribacterales</taxon>
        <taxon>Geovibrionaceae</taxon>
        <taxon>Seleniivibrio</taxon>
    </lineage>
</organism>
<dbReference type="CDD" id="cd06580">
    <property type="entry name" value="TM_PBP1_transp_TpRbsC_like"/>
    <property type="match status" value="1"/>
</dbReference>
<evidence type="ECO:0000256" key="5">
    <source>
        <dbReference type="ARBA" id="ARBA00023136"/>
    </source>
</evidence>
<sequence length="306" mass="32678">MIEILLFATIKAGTPLLFATLGAILMERSGVINLGVEGLMLVGALTGFAAAHTTGSLFMGVMAAFFAAMAAGAIHGFICVYLRGNQIVSGLSLTMFGIGITSLFGRSFVGITIHGFSKFEIPVLSKIPYIGQALFNQDVLVYFSILMVVLMHLFFYKTKTGLYLRSVGENPGAADTSGINVGLYRMSAVLIGSGLAGLGGAYLSLAYTPFWVENMSAGRGWIAVALVIFAQWNSTRAMAGAYLFGGINAMQLRMQAVGTSLSPHLLMMLPYIFTIVVLVIATLRLEKGSTPEPEALGTPYDREDRK</sequence>
<feature type="transmembrane region" description="Helical" evidence="6">
    <location>
        <begin position="57"/>
        <end position="81"/>
    </location>
</feature>
<dbReference type="PANTHER" id="PTHR43370:SF2">
    <property type="entry name" value="ABC TRANSPORTER PERMEASE PROTEIN"/>
    <property type="match status" value="1"/>
</dbReference>
<evidence type="ECO:0000313" key="7">
    <source>
        <dbReference type="EMBL" id="TCK59857.1"/>
    </source>
</evidence>
<protein>
    <submittedName>
        <fullName evidence="7">Nucleoside ABC transporter membrane protein</fullName>
    </submittedName>
</protein>